<name>A0ABP3R0A1_9BACI</name>
<organism evidence="2 3">
    <name type="scientific">Virgibacillus siamensis</name>
    <dbReference type="NCBI Taxonomy" id="480071"/>
    <lineage>
        <taxon>Bacteria</taxon>
        <taxon>Bacillati</taxon>
        <taxon>Bacillota</taxon>
        <taxon>Bacilli</taxon>
        <taxon>Bacillales</taxon>
        <taxon>Bacillaceae</taxon>
        <taxon>Virgibacillus</taxon>
    </lineage>
</organism>
<protein>
    <submittedName>
        <fullName evidence="2">Uncharacterized protein</fullName>
    </submittedName>
</protein>
<evidence type="ECO:0000313" key="2">
    <source>
        <dbReference type="EMBL" id="GAA0600990.1"/>
    </source>
</evidence>
<keyword evidence="3" id="KW-1185">Reference proteome</keyword>
<feature type="region of interest" description="Disordered" evidence="1">
    <location>
        <begin position="15"/>
        <end position="40"/>
    </location>
</feature>
<evidence type="ECO:0000256" key="1">
    <source>
        <dbReference type="SAM" id="MobiDB-lite"/>
    </source>
</evidence>
<evidence type="ECO:0000313" key="3">
    <source>
        <dbReference type="Proteomes" id="UP001500866"/>
    </source>
</evidence>
<reference evidence="3" key="1">
    <citation type="journal article" date="2019" name="Int. J. Syst. Evol. Microbiol.">
        <title>The Global Catalogue of Microorganisms (GCM) 10K type strain sequencing project: providing services to taxonomists for standard genome sequencing and annotation.</title>
        <authorList>
            <consortium name="The Broad Institute Genomics Platform"/>
            <consortium name="The Broad Institute Genome Sequencing Center for Infectious Disease"/>
            <person name="Wu L."/>
            <person name="Ma J."/>
        </authorList>
    </citation>
    <scope>NUCLEOTIDE SEQUENCE [LARGE SCALE GENOMIC DNA]</scope>
    <source>
        <strain evidence="3">JCM 15395</strain>
    </source>
</reference>
<dbReference type="EMBL" id="BAAADS010000012">
    <property type="protein sequence ID" value="GAA0600990.1"/>
    <property type="molecule type" value="Genomic_DNA"/>
</dbReference>
<feature type="compositionally biased region" description="Basic and acidic residues" evidence="1">
    <location>
        <begin position="18"/>
        <end position="32"/>
    </location>
</feature>
<accession>A0ABP3R0A1</accession>
<sequence length="40" mass="4292">MGAAFSVFVQQMKQTDAAGKKEHQPAKMDIGIRKSNATGI</sequence>
<gene>
    <name evidence="2" type="ORF">GCM10009001_16890</name>
</gene>
<comment type="caution">
    <text evidence="2">The sequence shown here is derived from an EMBL/GenBank/DDBJ whole genome shotgun (WGS) entry which is preliminary data.</text>
</comment>
<proteinExistence type="predicted"/>
<dbReference type="Proteomes" id="UP001500866">
    <property type="component" value="Unassembled WGS sequence"/>
</dbReference>